<dbReference type="AlphaFoldDB" id="A0A3A5M9Q8"/>
<sequence length="110" mass="11712">MVGSQGVRGGYREAYVCTEHKASIDAGSLWYVDGHSVLIGQDIPPVLERMSVRPSVGSEGFTLILHVAGQTEPIEVFLTPTGARTLAVFINAASSDSPPALNEALLHRSH</sequence>
<proteinExistence type="predicted"/>
<comment type="caution">
    <text evidence="1">The sequence shown here is derived from an EMBL/GenBank/DDBJ whole genome shotgun (WGS) entry which is preliminary data.</text>
</comment>
<evidence type="ECO:0000313" key="2">
    <source>
        <dbReference type="Proteomes" id="UP000272560"/>
    </source>
</evidence>
<name>A0A3A5M9Q8_9MICC</name>
<gene>
    <name evidence="1" type="ORF">D6T63_13360</name>
</gene>
<dbReference type="Proteomes" id="UP000272560">
    <property type="component" value="Unassembled WGS sequence"/>
</dbReference>
<accession>A0A3A5M9Q8</accession>
<organism evidence="1 2">
    <name type="scientific">Arthrobacter cheniae</name>
    <dbReference type="NCBI Taxonomy" id="1258888"/>
    <lineage>
        <taxon>Bacteria</taxon>
        <taxon>Bacillati</taxon>
        <taxon>Actinomycetota</taxon>
        <taxon>Actinomycetes</taxon>
        <taxon>Micrococcales</taxon>
        <taxon>Micrococcaceae</taxon>
        <taxon>Arthrobacter</taxon>
    </lineage>
</organism>
<dbReference type="EMBL" id="QZVT01000006">
    <property type="protein sequence ID" value="RJT78481.1"/>
    <property type="molecule type" value="Genomic_DNA"/>
</dbReference>
<reference evidence="1 2" key="1">
    <citation type="submission" date="2018-09" db="EMBL/GenBank/DDBJ databases">
        <title>Novel species of Arthrobacter.</title>
        <authorList>
            <person name="Liu Q."/>
            <person name="Xin Y.-H."/>
        </authorList>
    </citation>
    <scope>NUCLEOTIDE SEQUENCE [LARGE SCALE GENOMIC DNA]</scope>
    <source>
        <strain evidence="1 2">Hz2</strain>
    </source>
</reference>
<evidence type="ECO:0000313" key="1">
    <source>
        <dbReference type="EMBL" id="RJT78481.1"/>
    </source>
</evidence>
<keyword evidence="2" id="KW-1185">Reference proteome</keyword>
<protein>
    <submittedName>
        <fullName evidence="1">Uncharacterized protein</fullName>
    </submittedName>
</protein>